<dbReference type="PANTHER" id="PTHR37807:SF3">
    <property type="entry name" value="OS07G0160300 PROTEIN"/>
    <property type="match status" value="1"/>
</dbReference>
<protein>
    <submittedName>
        <fullName evidence="1">Kinase</fullName>
    </submittedName>
</protein>
<gene>
    <name evidence="1" type="ORF">BJF92_17785</name>
</gene>
<comment type="caution">
    <text evidence="1">The sequence shown here is derived from an EMBL/GenBank/DDBJ whole genome shotgun (WGS) entry which is preliminary data.</text>
</comment>
<dbReference type="RefSeq" id="WP_075636769.1">
    <property type="nucleotide sequence ID" value="NZ_MKIO01000041.1"/>
</dbReference>
<dbReference type="OrthoDB" id="3819922at2"/>
<keyword evidence="1" id="KW-0418">Kinase</keyword>
<dbReference type="Gene3D" id="3.40.50.300">
    <property type="entry name" value="P-loop containing nucleotide triphosphate hydrolases"/>
    <property type="match status" value="1"/>
</dbReference>
<dbReference type="AlphaFoldDB" id="A0A1Q9ADA1"/>
<evidence type="ECO:0000313" key="2">
    <source>
        <dbReference type="Proteomes" id="UP000186143"/>
    </source>
</evidence>
<proteinExistence type="predicted"/>
<dbReference type="STRING" id="1672749.BJF92_17785"/>
<keyword evidence="1" id="KW-0808">Transferase</keyword>
<dbReference type="PANTHER" id="PTHR37807">
    <property type="entry name" value="OS07G0160300 PROTEIN"/>
    <property type="match status" value="1"/>
</dbReference>
<dbReference type="GO" id="GO:0016301">
    <property type="term" value="F:kinase activity"/>
    <property type="evidence" value="ECO:0007669"/>
    <property type="project" value="UniProtKB-KW"/>
</dbReference>
<dbReference type="SUPFAM" id="SSF52540">
    <property type="entry name" value="P-loop containing nucleoside triphosphate hydrolases"/>
    <property type="match status" value="1"/>
</dbReference>
<name>A0A1Q9ADA1_9HYPH</name>
<accession>A0A1Q9ADA1</accession>
<dbReference type="Pfam" id="PF13671">
    <property type="entry name" value="AAA_33"/>
    <property type="match status" value="1"/>
</dbReference>
<organism evidence="1 2">
    <name type="scientific">Xaviernesmea rhizosphaerae</name>
    <dbReference type="NCBI Taxonomy" id="1672749"/>
    <lineage>
        <taxon>Bacteria</taxon>
        <taxon>Pseudomonadati</taxon>
        <taxon>Pseudomonadota</taxon>
        <taxon>Alphaproteobacteria</taxon>
        <taxon>Hyphomicrobiales</taxon>
        <taxon>Rhizobiaceae</taxon>
        <taxon>Rhizobium/Agrobacterium group</taxon>
        <taxon>Xaviernesmea</taxon>
    </lineage>
</organism>
<dbReference type="EMBL" id="MKIO01000041">
    <property type="protein sequence ID" value="OLP52903.1"/>
    <property type="molecule type" value="Genomic_DNA"/>
</dbReference>
<dbReference type="Proteomes" id="UP000186143">
    <property type="component" value="Unassembled WGS sequence"/>
</dbReference>
<evidence type="ECO:0000313" key="1">
    <source>
        <dbReference type="EMBL" id="OLP52903.1"/>
    </source>
</evidence>
<reference evidence="1 2" key="1">
    <citation type="submission" date="2016-09" db="EMBL/GenBank/DDBJ databases">
        <title>Rhizobium sp. nov., a novel species isolated from the rice rhizosphere.</title>
        <authorList>
            <person name="Zhao J."/>
            <person name="Zhang X."/>
        </authorList>
    </citation>
    <scope>NUCLEOTIDE SEQUENCE [LARGE SCALE GENOMIC DNA]</scope>
    <source>
        <strain evidence="1 2">MH17</strain>
    </source>
</reference>
<dbReference type="InterPro" id="IPR027417">
    <property type="entry name" value="P-loop_NTPase"/>
</dbReference>
<sequence>MLIIFGGLPASGKSTIAGALARSLGACYLRVDTIEQAILAHAPLAERDVGPAGYVALYRLAADNLRLGNMVITDSVNPLDVTRDAFRSVAIAAGRPFIEVEVVCSNAAIHRHRAETRQALPGESVPSWAEIEARRFEAWSADLRLDTFQLSVEDCVAQIAALTRSRADQA</sequence>